<sequence length="201" mass="22296">MVEWCWNDVGEAGGTVTVTGERRIRARRWAAAICLLIAATTAGGVPAYVRPQVDPLRPADVVVVLGGADWSRYPYGIELAQNGWAPQVVFSNPAGTRDDWMTQVCAAPHPDFELHCFVPDPPTTRGEAQELSRLAKQFHWHHLIVVTFTPHISRARYILERCFDGELTMVASSGEVSAPRWVYEYAYQTVGFVKAVLQPGC</sequence>
<gene>
    <name evidence="3" type="ORF">GCM10023094_01170</name>
</gene>
<comment type="caution">
    <text evidence="3">The sequence shown here is derived from an EMBL/GenBank/DDBJ whole genome shotgun (WGS) entry which is preliminary data.</text>
</comment>
<organism evidence="3 4">
    <name type="scientific">Rhodococcus olei</name>
    <dbReference type="NCBI Taxonomy" id="2161675"/>
    <lineage>
        <taxon>Bacteria</taxon>
        <taxon>Bacillati</taxon>
        <taxon>Actinomycetota</taxon>
        <taxon>Actinomycetes</taxon>
        <taxon>Mycobacteriales</taxon>
        <taxon>Nocardiaceae</taxon>
        <taxon>Rhodococcus</taxon>
    </lineage>
</organism>
<dbReference type="InterPro" id="IPR003848">
    <property type="entry name" value="DUF218"/>
</dbReference>
<evidence type="ECO:0000259" key="2">
    <source>
        <dbReference type="Pfam" id="PF02698"/>
    </source>
</evidence>
<keyword evidence="1" id="KW-0472">Membrane</keyword>
<evidence type="ECO:0000313" key="4">
    <source>
        <dbReference type="Proteomes" id="UP001501183"/>
    </source>
</evidence>
<keyword evidence="1" id="KW-0812">Transmembrane</keyword>
<accession>A0ABP8NU23</accession>
<evidence type="ECO:0000256" key="1">
    <source>
        <dbReference type="SAM" id="Phobius"/>
    </source>
</evidence>
<feature type="transmembrane region" description="Helical" evidence="1">
    <location>
        <begin position="29"/>
        <end position="49"/>
    </location>
</feature>
<dbReference type="RefSeq" id="WP_345340995.1">
    <property type="nucleotide sequence ID" value="NZ_BAABFB010000007.1"/>
</dbReference>
<protein>
    <submittedName>
        <fullName evidence="3">YdcF family protein</fullName>
    </submittedName>
</protein>
<feature type="domain" description="DUF218" evidence="2">
    <location>
        <begin position="60"/>
        <end position="165"/>
    </location>
</feature>
<dbReference type="Pfam" id="PF02698">
    <property type="entry name" value="DUF218"/>
    <property type="match status" value="1"/>
</dbReference>
<keyword evidence="4" id="KW-1185">Reference proteome</keyword>
<evidence type="ECO:0000313" key="3">
    <source>
        <dbReference type="EMBL" id="GAA4471115.1"/>
    </source>
</evidence>
<dbReference type="CDD" id="cd06259">
    <property type="entry name" value="YdcF-like"/>
    <property type="match status" value="1"/>
</dbReference>
<dbReference type="EMBL" id="BAABFB010000007">
    <property type="protein sequence ID" value="GAA4471115.1"/>
    <property type="molecule type" value="Genomic_DNA"/>
</dbReference>
<dbReference type="Proteomes" id="UP001501183">
    <property type="component" value="Unassembled WGS sequence"/>
</dbReference>
<name>A0ABP8NU23_9NOCA</name>
<reference evidence="4" key="1">
    <citation type="journal article" date="2019" name="Int. J. Syst. Evol. Microbiol.">
        <title>The Global Catalogue of Microorganisms (GCM) 10K type strain sequencing project: providing services to taxonomists for standard genome sequencing and annotation.</title>
        <authorList>
            <consortium name="The Broad Institute Genomics Platform"/>
            <consortium name="The Broad Institute Genome Sequencing Center for Infectious Disease"/>
            <person name="Wu L."/>
            <person name="Ma J."/>
        </authorList>
    </citation>
    <scope>NUCLEOTIDE SEQUENCE [LARGE SCALE GENOMIC DNA]</scope>
    <source>
        <strain evidence="4">JCM 32206</strain>
    </source>
</reference>
<keyword evidence="1" id="KW-1133">Transmembrane helix</keyword>
<proteinExistence type="predicted"/>